<organism evidence="3 4">
    <name type="scientific">Xanthomonas oryzae pv. oryzae</name>
    <dbReference type="NCBI Taxonomy" id="64187"/>
    <lineage>
        <taxon>Bacteria</taxon>
        <taxon>Pseudomonadati</taxon>
        <taxon>Pseudomonadota</taxon>
        <taxon>Gammaproteobacteria</taxon>
        <taxon>Lysobacterales</taxon>
        <taxon>Lysobacteraceae</taxon>
        <taxon>Xanthomonas</taxon>
    </lineage>
</organism>
<dbReference type="InterPro" id="IPR028904">
    <property type="entry name" value="Tox-REase-5_dom"/>
</dbReference>
<feature type="domain" description="Tox-REase-5" evidence="2">
    <location>
        <begin position="131"/>
        <end position="214"/>
    </location>
</feature>
<dbReference type="Proteomes" id="UP000187097">
    <property type="component" value="Chromosome"/>
</dbReference>
<proteinExistence type="predicted"/>
<dbReference type="Pfam" id="PF15648">
    <property type="entry name" value="Tox-REase-5"/>
    <property type="match status" value="1"/>
</dbReference>
<evidence type="ECO:0000256" key="1">
    <source>
        <dbReference type="SAM" id="MobiDB-lite"/>
    </source>
</evidence>
<dbReference type="AlphaFoldDB" id="A0AAJ5MBQ0"/>
<evidence type="ECO:0000259" key="2">
    <source>
        <dbReference type="Pfam" id="PF15648"/>
    </source>
</evidence>
<evidence type="ECO:0000313" key="3">
    <source>
        <dbReference type="EMBL" id="UXW01101.1"/>
    </source>
</evidence>
<reference evidence="3" key="1">
    <citation type="submission" date="2015-01" db="EMBL/GenBank/DDBJ databases">
        <authorList>
            <person name="Midha S."/>
            <person name="Anil M.G."/>
            <person name="Mishra D."/>
            <person name="Brahma K."/>
            <person name="Laha G.S."/>
            <person name="Sundaram R.M."/>
            <person name="Sonti R.V."/>
            <person name="Patil P.B."/>
        </authorList>
    </citation>
    <scope>NUCLEOTIDE SEQUENCE</scope>
    <source>
        <strain evidence="3">IXO792</strain>
    </source>
</reference>
<feature type="region of interest" description="Disordered" evidence="1">
    <location>
        <begin position="1"/>
        <end position="31"/>
    </location>
</feature>
<gene>
    <name evidence="3" type="ORF">IXO792_08345</name>
</gene>
<accession>A0AAJ5MBQ0</accession>
<sequence>MVAVPLPIPPPPITRPGGWDPSQTDPLGGPTIGQVWSKLKDALGVKPDTKAEPRVEAREADCSQTSNQNQCNSCKLTRGWIVPANYTIPYTQYPSFDYQIRIANMRAAPEHFDFTYGGTQTDRIRAKLLRSKEESITVSEWLFEGIRFDGFWRSACTVIEAKADYDFMFTSDGQIKSWVKKPTMLVKWVNQMTSQKLRIDSAGSPAKLEWHFMTDTCFAAARVAFGYNASLCRLTP</sequence>
<dbReference type="RefSeq" id="WP_075241111.1">
    <property type="nucleotide sequence ID" value="NZ_CP047493.1"/>
</dbReference>
<name>A0AAJ5MBQ0_XANOO</name>
<protein>
    <recommendedName>
        <fullName evidence="2">Tox-REase-5 domain-containing protein</fullName>
    </recommendedName>
</protein>
<dbReference type="EMBL" id="CP047493">
    <property type="protein sequence ID" value="UXW01101.1"/>
    <property type="molecule type" value="Genomic_DNA"/>
</dbReference>
<evidence type="ECO:0000313" key="4">
    <source>
        <dbReference type="Proteomes" id="UP000187097"/>
    </source>
</evidence>
<feature type="compositionally biased region" description="Pro residues" evidence="1">
    <location>
        <begin position="1"/>
        <end position="14"/>
    </location>
</feature>
<reference evidence="3" key="2">
    <citation type="submission" date="2020-01" db="EMBL/GenBank/DDBJ databases">
        <title>Complete genome investigation of Xanthomonas oryzae strains.</title>
        <authorList>
            <person name="Kaur A."/>
            <person name="Bansal K."/>
            <person name="Patil P.B."/>
        </authorList>
    </citation>
    <scope>NUCLEOTIDE SEQUENCE</scope>
    <source>
        <strain evidence="3">IXO792</strain>
    </source>
</reference>